<name>A0A133P5R7_FUSNU</name>
<dbReference type="eggNOG" id="COG0210">
    <property type="taxonomic scope" value="Bacteria"/>
</dbReference>
<protein>
    <recommendedName>
        <fullName evidence="9">DNA 3'-5' helicase</fullName>
        <ecNumber evidence="9">5.6.2.4</ecNumber>
    </recommendedName>
</protein>
<evidence type="ECO:0000313" key="14">
    <source>
        <dbReference type="EMBL" id="KXA23937.1"/>
    </source>
</evidence>
<dbReference type="STRING" id="1408287.GCA_000493815_01704"/>
<evidence type="ECO:0000256" key="5">
    <source>
        <dbReference type="ARBA" id="ARBA00022840"/>
    </source>
</evidence>
<dbReference type="AlphaFoldDB" id="A0A133P5R7"/>
<feature type="domain" description="UvrD-like helicase ATP-binding" evidence="12">
    <location>
        <begin position="9"/>
        <end position="284"/>
    </location>
</feature>
<evidence type="ECO:0000313" key="15">
    <source>
        <dbReference type="Proteomes" id="UP000070401"/>
    </source>
</evidence>
<dbReference type="PANTHER" id="PTHR11070">
    <property type="entry name" value="UVRD / RECB / PCRA DNA HELICASE FAMILY MEMBER"/>
    <property type="match status" value="1"/>
</dbReference>
<keyword evidence="4 11" id="KW-0347">Helicase</keyword>
<dbReference type="PANTHER" id="PTHR11070:SF2">
    <property type="entry name" value="ATP-DEPENDENT DNA HELICASE SRS2"/>
    <property type="match status" value="1"/>
</dbReference>
<comment type="similarity">
    <text evidence="1">Belongs to the helicase family. UvrD subfamily.</text>
</comment>
<organism evidence="14 15">
    <name type="scientific">Fusobacterium nucleatum</name>
    <dbReference type="NCBI Taxonomy" id="851"/>
    <lineage>
        <taxon>Bacteria</taxon>
        <taxon>Fusobacteriati</taxon>
        <taxon>Fusobacteriota</taxon>
        <taxon>Fusobacteriia</taxon>
        <taxon>Fusobacteriales</taxon>
        <taxon>Fusobacteriaceae</taxon>
        <taxon>Fusobacterium</taxon>
    </lineage>
</organism>
<dbReference type="CDD" id="cd17932">
    <property type="entry name" value="DEXQc_UvrD"/>
    <property type="match status" value="1"/>
</dbReference>
<dbReference type="InterPro" id="IPR000212">
    <property type="entry name" value="DNA_helicase_UvrD/REP"/>
</dbReference>
<dbReference type="PATRIC" id="fig|851.8.peg.680"/>
<evidence type="ECO:0000256" key="8">
    <source>
        <dbReference type="ARBA" id="ARBA00034617"/>
    </source>
</evidence>
<keyword evidence="7" id="KW-0413">Isomerase</keyword>
<dbReference type="SUPFAM" id="SSF52540">
    <property type="entry name" value="P-loop containing nucleoside triphosphate hydrolases"/>
    <property type="match status" value="1"/>
</dbReference>
<dbReference type="Gene3D" id="3.40.50.300">
    <property type="entry name" value="P-loop containing nucleotide triphosphate hydrolases"/>
    <property type="match status" value="2"/>
</dbReference>
<dbReference type="Proteomes" id="UP000070401">
    <property type="component" value="Unassembled WGS sequence"/>
</dbReference>
<evidence type="ECO:0000256" key="4">
    <source>
        <dbReference type="ARBA" id="ARBA00022806"/>
    </source>
</evidence>
<evidence type="ECO:0000256" key="11">
    <source>
        <dbReference type="PROSITE-ProRule" id="PRU00560"/>
    </source>
</evidence>
<evidence type="ECO:0000256" key="9">
    <source>
        <dbReference type="ARBA" id="ARBA00034808"/>
    </source>
</evidence>
<keyword evidence="15" id="KW-1185">Reference proteome</keyword>
<dbReference type="InterPro" id="IPR027417">
    <property type="entry name" value="P-loop_NTPase"/>
</dbReference>
<evidence type="ECO:0000259" key="12">
    <source>
        <dbReference type="PROSITE" id="PS51198"/>
    </source>
</evidence>
<evidence type="ECO:0000256" key="1">
    <source>
        <dbReference type="ARBA" id="ARBA00009922"/>
    </source>
</evidence>
<dbReference type="GO" id="GO:0005829">
    <property type="term" value="C:cytosol"/>
    <property type="evidence" value="ECO:0007669"/>
    <property type="project" value="TreeGrafter"/>
</dbReference>
<dbReference type="Gene3D" id="1.10.486.10">
    <property type="entry name" value="PCRA, domain 4"/>
    <property type="match status" value="1"/>
</dbReference>
<dbReference type="Gene3D" id="1.10.10.160">
    <property type="match status" value="1"/>
</dbReference>
<evidence type="ECO:0000256" key="2">
    <source>
        <dbReference type="ARBA" id="ARBA00022741"/>
    </source>
</evidence>
<evidence type="ECO:0000256" key="6">
    <source>
        <dbReference type="ARBA" id="ARBA00023125"/>
    </source>
</evidence>
<keyword evidence="6" id="KW-0238">DNA-binding</keyword>
<comment type="catalytic activity">
    <reaction evidence="8">
        <text>Couples ATP hydrolysis with the unwinding of duplex DNA by translocating in the 3'-5' direction.</text>
        <dbReference type="EC" id="5.6.2.4"/>
    </reaction>
</comment>
<dbReference type="InterPro" id="IPR013986">
    <property type="entry name" value="DExx_box_DNA_helicase_dom_sf"/>
</dbReference>
<keyword evidence="2 11" id="KW-0547">Nucleotide-binding</keyword>
<dbReference type="InterPro" id="IPR014017">
    <property type="entry name" value="DNA_helicase_UvrD-like_C"/>
</dbReference>
<dbReference type="Pfam" id="PF00580">
    <property type="entry name" value="UvrD-helicase"/>
    <property type="match status" value="1"/>
</dbReference>
<proteinExistence type="inferred from homology"/>
<feature type="binding site" evidence="11">
    <location>
        <begin position="30"/>
        <end position="37"/>
    </location>
    <ligand>
        <name>ATP</name>
        <dbReference type="ChEBI" id="CHEBI:30616"/>
    </ligand>
</feature>
<keyword evidence="5 11" id="KW-0067">ATP-binding</keyword>
<feature type="domain" description="UvrD-like helicase C-terminal" evidence="13">
    <location>
        <begin position="285"/>
        <end position="558"/>
    </location>
</feature>
<reference evidence="15" key="1">
    <citation type="submission" date="2016-01" db="EMBL/GenBank/DDBJ databases">
        <authorList>
            <person name="Mitreva M."/>
            <person name="Pepin K.H."/>
            <person name="Mihindukulasuriya K.A."/>
            <person name="Fulton R."/>
            <person name="Fronick C."/>
            <person name="O'Laughlin M."/>
            <person name="Miner T."/>
            <person name="Herter B."/>
            <person name="Rosa B.A."/>
            <person name="Cordes M."/>
            <person name="Tomlinson C."/>
            <person name="Wollam A."/>
            <person name="Palsikar V.B."/>
            <person name="Mardis E.R."/>
            <person name="Wilson R.K."/>
        </authorList>
    </citation>
    <scope>NUCLEOTIDE SEQUENCE [LARGE SCALE GENOMIC DNA]</scope>
    <source>
        <strain evidence="15">MJR7757B</strain>
    </source>
</reference>
<sequence>MKMNLNLLEKLNDKQREAASQIDGSILILAGAGSGKTRTITYRIAHMIENVGISPYSILAVTFTNKAAKEMRERVEELVGDVAKACTISTFHSFGMRLLRMYGKEVGYNSNFTIYDTDDQKRIVKAILKGQNLSINGVKLTERDLVSMISKIKEQIKTLDEYSVMNKQIVEVYDKYNRALLESNAMDFSDILLNTYKLLQKPEILEKVQNKYKYIMIDEYQDTNNLQYKIIDLIARKSSNLCVVGDENQSIYGFRGANILNILNFENNYNNAKIIKLEENYRSTTTILDAANELIKNNKSSKDKKLWTQNGKGDLIKVLACDNARDEVSRIIEIIKKNHQNGIAYRDMTILYRTNAQSRLFEEGFLRYNIPHKVFGGISFYSRAEIKDIIAYLSIIVNPQDELNLQRIINVPKRKVGEKGIEKIITYARENNLNLLEALSHIKEISGLTVVGKEKILEMYDIIKELKDLSYTETASYIVQTLIDKIEYIDYIKENYSDAEARIENIDEFKNSILELENVVGELRLNEYLENVSLISATDDLEEKSDYVKLMTIHNSKGLEFPIVFLVGFENEIFPGTRAMFEEKEMEEERRLCYVALTRAEKKLYLSHATIRFVYGQDRLSTPSVFLKEIPEKLLDIDVKKERLYFADDYSDEIKAYENNRKFEKKKTEINTKNTIKIPDNTKEVLDTLGFKVGDKVKHKKFGLGVIKNIDAKKIYVQYVDGTKEMAIILADKLLTKFE</sequence>
<dbReference type="EMBL" id="LRPY01000059">
    <property type="protein sequence ID" value="KXA23937.1"/>
    <property type="molecule type" value="Genomic_DNA"/>
</dbReference>
<dbReference type="PROSITE" id="PS51217">
    <property type="entry name" value="UVRD_HELICASE_CTER"/>
    <property type="match status" value="1"/>
</dbReference>
<evidence type="ECO:0000256" key="7">
    <source>
        <dbReference type="ARBA" id="ARBA00023235"/>
    </source>
</evidence>
<keyword evidence="3 11" id="KW-0378">Hydrolase</keyword>
<evidence type="ECO:0000256" key="10">
    <source>
        <dbReference type="ARBA" id="ARBA00048988"/>
    </source>
</evidence>
<dbReference type="Pfam" id="PF13361">
    <property type="entry name" value="UvrD_C"/>
    <property type="match status" value="1"/>
</dbReference>
<evidence type="ECO:0000256" key="3">
    <source>
        <dbReference type="ARBA" id="ARBA00022801"/>
    </source>
</evidence>
<accession>A0A133P5R7</accession>
<dbReference type="InterPro" id="IPR014016">
    <property type="entry name" value="UvrD-like_ATP-bd"/>
</dbReference>
<gene>
    <name evidence="14" type="ORF">HMPREF3221_00674</name>
</gene>
<dbReference type="GO" id="GO:0003677">
    <property type="term" value="F:DNA binding"/>
    <property type="evidence" value="ECO:0007669"/>
    <property type="project" value="UniProtKB-KW"/>
</dbReference>
<dbReference type="GO" id="GO:0000725">
    <property type="term" value="P:recombinational repair"/>
    <property type="evidence" value="ECO:0007669"/>
    <property type="project" value="TreeGrafter"/>
</dbReference>
<dbReference type="GO" id="GO:0016887">
    <property type="term" value="F:ATP hydrolysis activity"/>
    <property type="evidence" value="ECO:0007669"/>
    <property type="project" value="RHEA"/>
</dbReference>
<comment type="catalytic activity">
    <reaction evidence="10">
        <text>ATP + H2O = ADP + phosphate + H(+)</text>
        <dbReference type="Rhea" id="RHEA:13065"/>
        <dbReference type="ChEBI" id="CHEBI:15377"/>
        <dbReference type="ChEBI" id="CHEBI:15378"/>
        <dbReference type="ChEBI" id="CHEBI:30616"/>
        <dbReference type="ChEBI" id="CHEBI:43474"/>
        <dbReference type="ChEBI" id="CHEBI:456216"/>
        <dbReference type="EC" id="5.6.2.4"/>
    </reaction>
</comment>
<evidence type="ECO:0000259" key="13">
    <source>
        <dbReference type="PROSITE" id="PS51217"/>
    </source>
</evidence>
<dbReference type="PROSITE" id="PS51198">
    <property type="entry name" value="UVRD_HELICASE_ATP_BIND"/>
    <property type="match status" value="1"/>
</dbReference>
<dbReference type="EC" id="5.6.2.4" evidence="9"/>
<dbReference type="GO" id="GO:0043138">
    <property type="term" value="F:3'-5' DNA helicase activity"/>
    <property type="evidence" value="ECO:0007669"/>
    <property type="project" value="UniProtKB-EC"/>
</dbReference>
<dbReference type="GO" id="GO:0005524">
    <property type="term" value="F:ATP binding"/>
    <property type="evidence" value="ECO:0007669"/>
    <property type="project" value="UniProtKB-UniRule"/>
</dbReference>
<dbReference type="GO" id="GO:0033202">
    <property type="term" value="C:DNA helicase complex"/>
    <property type="evidence" value="ECO:0007669"/>
    <property type="project" value="TreeGrafter"/>
</dbReference>
<comment type="caution">
    <text evidence="14">The sequence shown here is derived from an EMBL/GenBank/DDBJ whole genome shotgun (WGS) entry which is preliminary data.</text>
</comment>